<proteinExistence type="predicted"/>
<dbReference type="EMBL" id="CM029038">
    <property type="protein sequence ID" value="KAG2655240.1"/>
    <property type="molecule type" value="Genomic_DNA"/>
</dbReference>
<sequence length="224" mass="23158">MPFSTFWRSSWMTSRIRPPPPPAGASARHAPFPPQRMPWRQQGQSPAAPSSTEPLTRATSRGSAAGGPAHPAGTSSAGAGAPSSSENHTHLPPPLRPVGSSVASGTQLDWMACGAAGPAFTRARRGPCCASASTPAAARRRRPPIHAAVPGGGAPHSPATPLGRTRGIGPCARAATTTPCRRGRQALPRSVVGVAHKACLQRRRCCSGRGGGGRRRRQPLRPLL</sequence>
<dbReference type="Proteomes" id="UP000823388">
    <property type="component" value="Chromosome 1N"/>
</dbReference>
<name>A0A8T0X578_PANVG</name>
<evidence type="ECO:0000313" key="2">
    <source>
        <dbReference type="EMBL" id="KAG2655240.1"/>
    </source>
</evidence>
<gene>
    <name evidence="2" type="ORF">PVAP13_1NG543700</name>
</gene>
<accession>A0A8T0X578</accession>
<feature type="compositionally biased region" description="Polar residues" evidence="1">
    <location>
        <begin position="41"/>
        <end position="61"/>
    </location>
</feature>
<reference evidence="2" key="1">
    <citation type="submission" date="2020-05" db="EMBL/GenBank/DDBJ databases">
        <title>WGS assembly of Panicum virgatum.</title>
        <authorList>
            <person name="Lovell J.T."/>
            <person name="Jenkins J."/>
            <person name="Shu S."/>
            <person name="Juenger T.E."/>
            <person name="Schmutz J."/>
        </authorList>
    </citation>
    <scope>NUCLEOTIDE SEQUENCE</scope>
    <source>
        <strain evidence="2">AP13</strain>
    </source>
</reference>
<feature type="compositionally biased region" description="Low complexity" evidence="1">
    <location>
        <begin position="62"/>
        <end position="85"/>
    </location>
</feature>
<evidence type="ECO:0000313" key="3">
    <source>
        <dbReference type="Proteomes" id="UP000823388"/>
    </source>
</evidence>
<dbReference type="AlphaFoldDB" id="A0A8T0X578"/>
<keyword evidence="3" id="KW-1185">Reference proteome</keyword>
<feature type="region of interest" description="Disordered" evidence="1">
    <location>
        <begin position="1"/>
        <end position="103"/>
    </location>
</feature>
<feature type="compositionally biased region" description="Polar residues" evidence="1">
    <location>
        <begin position="1"/>
        <end position="13"/>
    </location>
</feature>
<comment type="caution">
    <text evidence="2">The sequence shown here is derived from an EMBL/GenBank/DDBJ whole genome shotgun (WGS) entry which is preliminary data.</text>
</comment>
<evidence type="ECO:0000256" key="1">
    <source>
        <dbReference type="SAM" id="MobiDB-lite"/>
    </source>
</evidence>
<organism evidence="2 3">
    <name type="scientific">Panicum virgatum</name>
    <name type="common">Blackwell switchgrass</name>
    <dbReference type="NCBI Taxonomy" id="38727"/>
    <lineage>
        <taxon>Eukaryota</taxon>
        <taxon>Viridiplantae</taxon>
        <taxon>Streptophyta</taxon>
        <taxon>Embryophyta</taxon>
        <taxon>Tracheophyta</taxon>
        <taxon>Spermatophyta</taxon>
        <taxon>Magnoliopsida</taxon>
        <taxon>Liliopsida</taxon>
        <taxon>Poales</taxon>
        <taxon>Poaceae</taxon>
        <taxon>PACMAD clade</taxon>
        <taxon>Panicoideae</taxon>
        <taxon>Panicodae</taxon>
        <taxon>Paniceae</taxon>
        <taxon>Panicinae</taxon>
        <taxon>Panicum</taxon>
        <taxon>Panicum sect. Hiantes</taxon>
    </lineage>
</organism>
<feature type="region of interest" description="Disordered" evidence="1">
    <location>
        <begin position="124"/>
        <end position="167"/>
    </location>
</feature>
<protein>
    <submittedName>
        <fullName evidence="2">Uncharacterized protein</fullName>
    </submittedName>
</protein>